<dbReference type="EMBL" id="BKCJ011327158">
    <property type="protein sequence ID" value="GFD21077.1"/>
    <property type="molecule type" value="Genomic_DNA"/>
</dbReference>
<evidence type="ECO:0000313" key="2">
    <source>
        <dbReference type="EMBL" id="GFD21077.1"/>
    </source>
</evidence>
<feature type="chain" id="PRO_5025473574" evidence="1">
    <location>
        <begin position="25"/>
        <end position="77"/>
    </location>
</feature>
<name>A0A699UF42_TANCI</name>
<comment type="caution">
    <text evidence="2">The sequence shown here is derived from an EMBL/GenBank/DDBJ whole genome shotgun (WGS) entry which is preliminary data.</text>
</comment>
<dbReference type="AlphaFoldDB" id="A0A699UF42"/>
<organism evidence="2">
    <name type="scientific">Tanacetum cinerariifolium</name>
    <name type="common">Dalmatian daisy</name>
    <name type="synonym">Chrysanthemum cinerariifolium</name>
    <dbReference type="NCBI Taxonomy" id="118510"/>
    <lineage>
        <taxon>Eukaryota</taxon>
        <taxon>Viridiplantae</taxon>
        <taxon>Streptophyta</taxon>
        <taxon>Embryophyta</taxon>
        <taxon>Tracheophyta</taxon>
        <taxon>Spermatophyta</taxon>
        <taxon>Magnoliopsida</taxon>
        <taxon>eudicotyledons</taxon>
        <taxon>Gunneridae</taxon>
        <taxon>Pentapetalae</taxon>
        <taxon>asterids</taxon>
        <taxon>campanulids</taxon>
        <taxon>Asterales</taxon>
        <taxon>Asteraceae</taxon>
        <taxon>Asteroideae</taxon>
        <taxon>Anthemideae</taxon>
        <taxon>Anthemidinae</taxon>
        <taxon>Tanacetum</taxon>
    </lineage>
</organism>
<reference evidence="2" key="1">
    <citation type="journal article" date="2019" name="Sci. Rep.">
        <title>Draft genome of Tanacetum cinerariifolium, the natural source of mosquito coil.</title>
        <authorList>
            <person name="Yamashiro T."/>
            <person name="Shiraishi A."/>
            <person name="Satake H."/>
            <person name="Nakayama K."/>
        </authorList>
    </citation>
    <scope>NUCLEOTIDE SEQUENCE</scope>
</reference>
<gene>
    <name evidence="2" type="ORF">Tci_893046</name>
</gene>
<feature type="signal peptide" evidence="1">
    <location>
        <begin position="1"/>
        <end position="24"/>
    </location>
</feature>
<feature type="non-terminal residue" evidence="2">
    <location>
        <position position="77"/>
    </location>
</feature>
<evidence type="ECO:0000256" key="1">
    <source>
        <dbReference type="SAM" id="SignalP"/>
    </source>
</evidence>
<sequence length="77" mass="8711">MVCGIVGWSETLLFFSWWFPEVKVSRILAWQHHEHGVCNHGGLDTLLSGSALANLSHYTFSHVGLDLVETGRTLQMW</sequence>
<keyword evidence="1" id="KW-0732">Signal</keyword>
<protein>
    <submittedName>
        <fullName evidence="2">Uncharacterized protein</fullName>
    </submittedName>
</protein>
<proteinExistence type="predicted"/>
<accession>A0A699UF42</accession>